<dbReference type="RefSeq" id="WP_090256248.1">
    <property type="nucleotide sequence ID" value="NZ_FMTL01000011.1"/>
</dbReference>
<evidence type="ECO:0000256" key="5">
    <source>
        <dbReference type="ARBA" id="ARBA00023635"/>
    </source>
</evidence>
<dbReference type="InterPro" id="IPR043964">
    <property type="entry name" value="P-loop_TraG"/>
</dbReference>
<evidence type="ECO:0000313" key="8">
    <source>
        <dbReference type="EMBL" id="SCW89672.1"/>
    </source>
</evidence>
<comment type="similarity">
    <text evidence="1">Belongs to the TrbE/VirB4 family.</text>
</comment>
<name>A0AB37ZDW8_9PSED</name>
<proteinExistence type="inferred from homology"/>
<accession>A0AB37ZDW8</accession>
<dbReference type="InterPro" id="IPR004346">
    <property type="entry name" value="CagE_TrbE_VirB"/>
</dbReference>
<reference evidence="8 9" key="1">
    <citation type="submission" date="2016-10" db="EMBL/GenBank/DDBJ databases">
        <authorList>
            <person name="Varghese N."/>
            <person name="Submissions S."/>
        </authorList>
    </citation>
    <scope>NUCLEOTIDE SEQUENCE [LARGE SCALE GENOMIC DNA]</scope>
    <source>
        <strain evidence="8 9">DSM 17833</strain>
    </source>
</reference>
<evidence type="ECO:0000256" key="1">
    <source>
        <dbReference type="ARBA" id="ARBA00006512"/>
    </source>
</evidence>
<keyword evidence="2" id="KW-0547">Nucleotide-binding</keyword>
<evidence type="ECO:0000256" key="3">
    <source>
        <dbReference type="ARBA" id="ARBA00022840"/>
    </source>
</evidence>
<dbReference type="GO" id="GO:0005524">
    <property type="term" value="F:ATP binding"/>
    <property type="evidence" value="ECO:0007669"/>
    <property type="project" value="UniProtKB-KW"/>
</dbReference>
<evidence type="ECO:0000256" key="4">
    <source>
        <dbReference type="ARBA" id="ARBA00023026"/>
    </source>
</evidence>
<dbReference type="PANTHER" id="PTHR30121">
    <property type="entry name" value="UNCHARACTERIZED PROTEIN YJGR-RELATED"/>
    <property type="match status" value="1"/>
</dbReference>
<organism evidence="8 9">
    <name type="scientific">Pseudomonas peli</name>
    <dbReference type="NCBI Taxonomy" id="592361"/>
    <lineage>
        <taxon>Bacteria</taxon>
        <taxon>Pseudomonadati</taxon>
        <taxon>Pseudomonadota</taxon>
        <taxon>Gammaproteobacteria</taxon>
        <taxon>Pseudomonadales</taxon>
        <taxon>Pseudomonadaceae</taxon>
        <taxon>Pseudomonas</taxon>
    </lineage>
</organism>
<dbReference type="Gene3D" id="3.40.50.300">
    <property type="entry name" value="P-loop containing nucleotide triphosphate hydrolases"/>
    <property type="match status" value="1"/>
</dbReference>
<dbReference type="Pfam" id="PF03135">
    <property type="entry name" value="CagE_TrbE_VirB"/>
    <property type="match status" value="1"/>
</dbReference>
<dbReference type="SUPFAM" id="SSF52540">
    <property type="entry name" value="P-loop containing nucleoside triphosphate hydrolases"/>
    <property type="match status" value="1"/>
</dbReference>
<evidence type="ECO:0000259" key="6">
    <source>
        <dbReference type="Pfam" id="PF03135"/>
    </source>
</evidence>
<evidence type="ECO:0000256" key="2">
    <source>
        <dbReference type="ARBA" id="ARBA00022741"/>
    </source>
</evidence>
<dbReference type="PANTHER" id="PTHR30121:SF12">
    <property type="entry name" value="TYPE IV SECRETION SYSTEM PROTEIN CAGE"/>
    <property type="match status" value="1"/>
</dbReference>
<dbReference type="NCBIfam" id="TIGR00929">
    <property type="entry name" value="VirB4_CagE"/>
    <property type="match status" value="1"/>
</dbReference>
<gene>
    <name evidence="8" type="ORF">SAMN05216370_0065</name>
</gene>
<dbReference type="Gene3D" id="1.10.8.730">
    <property type="match status" value="1"/>
</dbReference>
<evidence type="ECO:0000259" key="7">
    <source>
        <dbReference type="Pfam" id="PF19044"/>
    </source>
</evidence>
<dbReference type="EMBL" id="FMTL01000011">
    <property type="protein sequence ID" value="SCW89672.1"/>
    <property type="molecule type" value="Genomic_DNA"/>
</dbReference>
<feature type="domain" description="TraG P-loop" evidence="7">
    <location>
        <begin position="602"/>
        <end position="745"/>
    </location>
</feature>
<evidence type="ECO:0000313" key="9">
    <source>
        <dbReference type="Proteomes" id="UP000242418"/>
    </source>
</evidence>
<dbReference type="InterPro" id="IPR027417">
    <property type="entry name" value="P-loop_NTPase"/>
</dbReference>
<protein>
    <recommendedName>
        <fullName evidence="5">Type IV secretion system protein virB4</fullName>
    </recommendedName>
</protein>
<keyword evidence="4" id="KW-0843">Virulence</keyword>
<dbReference type="Proteomes" id="UP000242418">
    <property type="component" value="Unassembled WGS sequence"/>
</dbReference>
<dbReference type="Pfam" id="PF19044">
    <property type="entry name" value="P-loop_TraG"/>
    <property type="match status" value="1"/>
</dbReference>
<feature type="domain" description="CagE TrbE VirB component of type IV transporter system central" evidence="6">
    <location>
        <begin position="194"/>
        <end position="394"/>
    </location>
</feature>
<sequence>MSLTPATKHLRSESPLSGFIPYSHHVTDKIISTKSAEYVSVWKIGGRSHTSASIEEVTTWRRDLNNFFRGIATAHVSVWSHIVRRRVNEYPDSQFENSFCDQLDQKYRASFSGYNLMVNDLYITVVYRPVVDKVLSFFGAMEKDSVDVKIERQRACIKAVEDINLRIKQSLGKYDPENLGIYRLNEKGELLDDKEEGGYAYSSALEFLSFLVNGEHHRMPVCRTRFCEYMGRNRLFFSKWGEIGEIRNDETSRFFGQREIFDYPAYTEPGQINNLMESGFEFILTQSFSALSRHAAKGFLIRQQKNLIDSADVATEQIEEINEALNQLISGHFVMGEHHATITVFGDSGNEVRDNLAQVSASLSDRSIIDTKVDLALEAGFWAQLPANFSYRPRPAPITSLNFLSLSPLHNFLSGKPAGNPWGPAVTILKTVSGTPLYFNYHYSNPEQNSTDKKLLGNTMITGKSGTGKTVTLGFTLAQSQKFGPTICAFDKDRGMEVIIRAMGGRYLPLKMGERSGFNPFQMEPTPANISFLKRFVKTLVAASGPVSHQDEKYIDQGINTIMADSFDKHLRRLTILVQNLPHAIHANDDQDGPASVHSRLLKWCEGGEYGWMFDNPTDALNLSTHKIYGFDVTEFLEQPDIRGPVMMYLIYRTEKMIDGRRFIYVFDEFWKPLEDEYFQDLVKNKQKTIRKQNGLCVFATQEADDIGNSPIASTLVGQCATFLFLPNPDADYKTYTEIFKLTDAEFSLLKGLAEDSRRFLIKQGGNCAIAELNLYGFDDELLVLSGTPETAEISEQCVAEFGEDPKAWLPHFFQRARAMNEKETVQ</sequence>
<dbReference type="AlphaFoldDB" id="A0AB37ZDW8"/>
<keyword evidence="9" id="KW-1185">Reference proteome</keyword>
<comment type="caution">
    <text evidence="8">The sequence shown here is derived from an EMBL/GenBank/DDBJ whole genome shotgun (WGS) entry which is preliminary data.</text>
</comment>
<dbReference type="InterPro" id="IPR018145">
    <property type="entry name" value="CagE_TrbE_VirB_cntrl_dom"/>
</dbReference>
<dbReference type="InterPro" id="IPR051162">
    <property type="entry name" value="T4SS_component"/>
</dbReference>
<keyword evidence="3" id="KW-0067">ATP-binding</keyword>